<dbReference type="PROSITE" id="PS50994">
    <property type="entry name" value="INTEGRASE"/>
    <property type="match status" value="1"/>
</dbReference>
<dbReference type="PANTHER" id="PTHR46889:SF4">
    <property type="entry name" value="TRANSPOSASE INSO FOR INSERTION SEQUENCE ELEMENT IS911B-RELATED"/>
    <property type="match status" value="1"/>
</dbReference>
<dbReference type="Pfam" id="PF13333">
    <property type="entry name" value="rve_2"/>
    <property type="match status" value="1"/>
</dbReference>
<dbReference type="SUPFAM" id="SSF53098">
    <property type="entry name" value="Ribonuclease H-like"/>
    <property type="match status" value="1"/>
</dbReference>
<evidence type="ECO:0000313" key="3">
    <source>
        <dbReference type="Proteomes" id="UP001500604"/>
    </source>
</evidence>
<evidence type="ECO:0000259" key="1">
    <source>
        <dbReference type="PROSITE" id="PS50994"/>
    </source>
</evidence>
<dbReference type="Gene3D" id="3.30.420.10">
    <property type="entry name" value="Ribonuclease H-like superfamily/Ribonuclease H"/>
    <property type="match status" value="1"/>
</dbReference>
<dbReference type="InterPro" id="IPR050900">
    <property type="entry name" value="Transposase_IS3/IS150/IS904"/>
</dbReference>
<dbReference type="EMBL" id="BAABFL010000452">
    <property type="protein sequence ID" value="GAA4651446.1"/>
    <property type="molecule type" value="Genomic_DNA"/>
</dbReference>
<dbReference type="InterPro" id="IPR001584">
    <property type="entry name" value="Integrase_cat-core"/>
</dbReference>
<proteinExistence type="predicted"/>
<dbReference type="PANTHER" id="PTHR46889">
    <property type="entry name" value="TRANSPOSASE INSF FOR INSERTION SEQUENCE IS3B-RELATED"/>
    <property type="match status" value="1"/>
</dbReference>
<dbReference type="Proteomes" id="UP001500604">
    <property type="component" value="Unassembled WGS sequence"/>
</dbReference>
<protein>
    <recommendedName>
        <fullName evidence="1">Integrase catalytic domain-containing protein</fullName>
    </recommendedName>
</protein>
<dbReference type="Pfam" id="PF00665">
    <property type="entry name" value="rve"/>
    <property type="match status" value="1"/>
</dbReference>
<reference evidence="3" key="1">
    <citation type="journal article" date="2019" name="Int. J. Syst. Evol. Microbiol.">
        <title>The Global Catalogue of Microorganisms (GCM) 10K type strain sequencing project: providing services to taxonomists for standard genome sequencing and annotation.</title>
        <authorList>
            <consortium name="The Broad Institute Genomics Platform"/>
            <consortium name="The Broad Institute Genome Sequencing Center for Infectious Disease"/>
            <person name="Wu L."/>
            <person name="Ma J."/>
        </authorList>
    </citation>
    <scope>NUCLEOTIDE SEQUENCE [LARGE SCALE GENOMIC DNA]</scope>
    <source>
        <strain evidence="3">JCM 17805</strain>
    </source>
</reference>
<keyword evidence="3" id="KW-1185">Reference proteome</keyword>
<gene>
    <name evidence="2" type="ORF">GCM10023116_37300</name>
</gene>
<feature type="domain" description="Integrase catalytic" evidence="1">
    <location>
        <begin position="1"/>
        <end position="139"/>
    </location>
</feature>
<evidence type="ECO:0000313" key="2">
    <source>
        <dbReference type="EMBL" id="GAA4651446.1"/>
    </source>
</evidence>
<accession>A0ABP8V6D0</accession>
<dbReference type="InterPro" id="IPR012337">
    <property type="entry name" value="RNaseH-like_sf"/>
</dbReference>
<name>A0ABP8V6D0_9GAMM</name>
<sequence>MYLFAIMDWYSRCVLAWRLSNTMDADFCVDAPEEALDSYDAPEIFNSDQGSQFTREASTGVLRNHGVRISMDGKGCYRDNIFVKRLWRRVKYECVYLKAFDSSARLRQEMKSYFLLYNSKRPHQGLCDHTPDQVYFEQTA</sequence>
<comment type="caution">
    <text evidence="2">The sequence shown here is derived from an EMBL/GenBank/DDBJ whole genome shotgun (WGS) entry which is preliminary data.</text>
</comment>
<organism evidence="2 3">
    <name type="scientific">Kistimonas scapharcae</name>
    <dbReference type="NCBI Taxonomy" id="1036133"/>
    <lineage>
        <taxon>Bacteria</taxon>
        <taxon>Pseudomonadati</taxon>
        <taxon>Pseudomonadota</taxon>
        <taxon>Gammaproteobacteria</taxon>
        <taxon>Oceanospirillales</taxon>
        <taxon>Endozoicomonadaceae</taxon>
        <taxon>Kistimonas</taxon>
    </lineage>
</organism>
<dbReference type="InterPro" id="IPR036397">
    <property type="entry name" value="RNaseH_sf"/>
</dbReference>